<dbReference type="RefSeq" id="WP_020962931.1">
    <property type="nucleotide sequence ID" value="NZ_CP007493.1"/>
</dbReference>
<evidence type="ECO:0000256" key="1">
    <source>
        <dbReference type="ARBA" id="ARBA00009106"/>
    </source>
</evidence>
<dbReference type="Pfam" id="PF03297">
    <property type="entry name" value="Ribosomal_S25"/>
    <property type="match status" value="1"/>
</dbReference>
<dbReference type="InterPro" id="IPR004977">
    <property type="entry name" value="Ribosomal_eS25"/>
</dbReference>
<reference evidence="6" key="1">
    <citation type="book" date="2010" name="EXTREMOPHILES" publisher="0:0-0">
        <title>Complete genome sequences of ten hyperthermophilic archaea reveal their metabolic capabilities and possible ecological roles.</title>
        <editorList>
            <person name="?"/>
        </editorList>
        <authorList>
            <person name="Ravin N.V."/>
            <person name="Mardanov A.V."/>
            <person name="Bonch-Osmolovskaya E.A."/>
            <person name="Skryabin K.G."/>
        </authorList>
    </citation>
    <scope>NUCLEOTIDE SEQUENCE [LARGE SCALE GENOMIC DNA]</scope>
    <source>
        <strain evidence="6">1505</strain>
    </source>
</reference>
<name>A0A3G1A5W2_9CREN</name>
<protein>
    <submittedName>
        <fullName evidence="5">SSU ribosomal protein S25e</fullName>
    </submittedName>
</protein>
<accession>A0A3G1A5W2</accession>
<evidence type="ECO:0000313" key="6">
    <source>
        <dbReference type="Proteomes" id="UP000266720"/>
    </source>
</evidence>
<keyword evidence="3" id="KW-0687">Ribonucleoprotein</keyword>
<dbReference type="GO" id="GO:1990904">
    <property type="term" value="C:ribonucleoprotein complex"/>
    <property type="evidence" value="ECO:0007669"/>
    <property type="project" value="UniProtKB-KW"/>
</dbReference>
<organism evidence="5 6">
    <name type="scientific">Thermofilum adornatum 1505</name>
    <dbReference type="NCBI Taxonomy" id="697581"/>
    <lineage>
        <taxon>Archaea</taxon>
        <taxon>Thermoproteota</taxon>
        <taxon>Thermoprotei</taxon>
        <taxon>Thermofilales</taxon>
        <taxon>Thermofilaceae</taxon>
        <taxon>Thermofilum</taxon>
    </lineage>
</organism>
<feature type="region of interest" description="Disordered" evidence="4">
    <location>
        <begin position="1"/>
        <end position="37"/>
    </location>
</feature>
<feature type="compositionally biased region" description="Basic and acidic residues" evidence="4">
    <location>
        <begin position="12"/>
        <end position="30"/>
    </location>
</feature>
<dbReference type="NCBIfam" id="NF006813">
    <property type="entry name" value="PRK09334.1-3"/>
    <property type="match status" value="1"/>
</dbReference>
<dbReference type="Gene3D" id="3.30.63.20">
    <property type="match status" value="1"/>
</dbReference>
<dbReference type="AlphaFoldDB" id="A0A3G1A5W2"/>
<dbReference type="EMBL" id="CP007493">
    <property type="protein sequence ID" value="AJB41428.1"/>
    <property type="molecule type" value="Genomic_DNA"/>
</dbReference>
<gene>
    <name evidence="5" type="ORF">TCARB_0354</name>
</gene>
<dbReference type="GeneID" id="25405812"/>
<sequence length="108" mass="12214">MGGKKRPTVSALEKRATKEETTKKKEESKKPQMKLEASTGNLTEVSLEQIIKELKGLRYITPYVLASRFSIKLSRAKKTLKELEQRGLVVAVDRNSKVPIYVPASRKK</sequence>
<evidence type="ECO:0000313" key="5">
    <source>
        <dbReference type="EMBL" id="AJB41428.1"/>
    </source>
</evidence>
<dbReference type="Proteomes" id="UP000266720">
    <property type="component" value="Chromosome"/>
</dbReference>
<dbReference type="SUPFAM" id="SSF46785">
    <property type="entry name" value="Winged helix' DNA-binding domain"/>
    <property type="match status" value="1"/>
</dbReference>
<dbReference type="KEGG" id="tcb:TCARB_0354"/>
<evidence type="ECO:0000256" key="3">
    <source>
        <dbReference type="ARBA" id="ARBA00023274"/>
    </source>
</evidence>
<proteinExistence type="inferred from homology"/>
<evidence type="ECO:0000256" key="2">
    <source>
        <dbReference type="ARBA" id="ARBA00022980"/>
    </source>
</evidence>
<evidence type="ECO:0000256" key="4">
    <source>
        <dbReference type="SAM" id="MobiDB-lite"/>
    </source>
</evidence>
<dbReference type="GeneID" id="16573930"/>
<dbReference type="InterPro" id="IPR036390">
    <property type="entry name" value="WH_DNA-bd_sf"/>
</dbReference>
<comment type="similarity">
    <text evidence="1">Belongs to the eukaryotic ribosomal protein eS25 family.</text>
</comment>
<dbReference type="STRING" id="697581.TCARB_0354"/>
<dbReference type="GO" id="GO:0005840">
    <property type="term" value="C:ribosome"/>
    <property type="evidence" value="ECO:0007669"/>
    <property type="project" value="UniProtKB-KW"/>
</dbReference>
<keyword evidence="2 5" id="KW-0689">Ribosomal protein</keyword>